<dbReference type="GO" id="GO:0005615">
    <property type="term" value="C:extracellular space"/>
    <property type="evidence" value="ECO:0007669"/>
    <property type="project" value="TreeGrafter"/>
</dbReference>
<dbReference type="GO" id="GO:0031012">
    <property type="term" value="C:extracellular matrix"/>
    <property type="evidence" value="ECO:0007669"/>
    <property type="project" value="TreeGrafter"/>
</dbReference>
<keyword evidence="5" id="KW-0732">Signal</keyword>
<evidence type="ECO:0000256" key="1">
    <source>
        <dbReference type="ARBA" id="ARBA00004613"/>
    </source>
</evidence>
<dbReference type="EMBL" id="CAXITT010001046">
    <property type="protein sequence ID" value="CAL1547712.1"/>
    <property type="molecule type" value="Genomic_DNA"/>
</dbReference>
<keyword evidence="4" id="KW-1015">Disulfide bond</keyword>
<dbReference type="Pfam" id="PF14704">
    <property type="entry name" value="DERM"/>
    <property type="match status" value="1"/>
</dbReference>
<organism evidence="6 7">
    <name type="scientific">Lymnaea stagnalis</name>
    <name type="common">Great pond snail</name>
    <name type="synonym">Helix stagnalis</name>
    <dbReference type="NCBI Taxonomy" id="6523"/>
    <lineage>
        <taxon>Eukaryota</taxon>
        <taxon>Metazoa</taxon>
        <taxon>Spiralia</taxon>
        <taxon>Lophotrochozoa</taxon>
        <taxon>Mollusca</taxon>
        <taxon>Gastropoda</taxon>
        <taxon>Heterobranchia</taxon>
        <taxon>Euthyneura</taxon>
        <taxon>Panpulmonata</taxon>
        <taxon>Hygrophila</taxon>
        <taxon>Lymnaeoidea</taxon>
        <taxon>Lymnaeidae</taxon>
        <taxon>Lymnaea</taxon>
    </lineage>
</organism>
<evidence type="ECO:0000256" key="2">
    <source>
        <dbReference type="ARBA" id="ARBA00008712"/>
    </source>
</evidence>
<comment type="similarity">
    <text evidence="2">Belongs to the dermatopontin family.</text>
</comment>
<evidence type="ECO:0000256" key="5">
    <source>
        <dbReference type="SAM" id="SignalP"/>
    </source>
</evidence>
<dbReference type="PANTHER" id="PTHR15040">
    <property type="entry name" value="DERMATOPONTIN-RELATED"/>
    <property type="match status" value="1"/>
</dbReference>
<keyword evidence="7" id="KW-1185">Reference proteome</keyword>
<dbReference type="AlphaFoldDB" id="A0AAV2IKP2"/>
<dbReference type="InterPro" id="IPR026645">
    <property type="entry name" value="Dermatopontin"/>
</dbReference>
<evidence type="ECO:0008006" key="8">
    <source>
        <dbReference type="Google" id="ProtNLM"/>
    </source>
</evidence>
<reference evidence="6 7" key="1">
    <citation type="submission" date="2024-04" db="EMBL/GenBank/DDBJ databases">
        <authorList>
            <consortium name="Genoscope - CEA"/>
            <person name="William W."/>
        </authorList>
    </citation>
    <scope>NUCLEOTIDE SEQUENCE [LARGE SCALE GENOMIC DNA]</scope>
</reference>
<feature type="chain" id="PRO_5043315243" description="Dermatopontin" evidence="5">
    <location>
        <begin position="26"/>
        <end position="188"/>
    </location>
</feature>
<keyword evidence="3" id="KW-0964">Secreted</keyword>
<dbReference type="GO" id="GO:0030199">
    <property type="term" value="P:collagen fibril organization"/>
    <property type="evidence" value="ECO:0007669"/>
    <property type="project" value="TreeGrafter"/>
</dbReference>
<gene>
    <name evidence="6" type="ORF">GSLYS_00021029001</name>
</gene>
<protein>
    <recommendedName>
        <fullName evidence="8">Dermatopontin</fullName>
    </recommendedName>
</protein>
<dbReference type="PANTHER" id="PTHR15040:SF1">
    <property type="entry name" value="DERMATOPONTIN-LIKE ISOFORM X1"/>
    <property type="match status" value="1"/>
</dbReference>
<evidence type="ECO:0000313" key="6">
    <source>
        <dbReference type="EMBL" id="CAL1547712.1"/>
    </source>
</evidence>
<comment type="caution">
    <text evidence="6">The sequence shown here is derived from an EMBL/GenBank/DDBJ whole genome shotgun (WGS) entry which is preliminary data.</text>
</comment>
<name>A0AAV2IKP2_LYMST</name>
<accession>A0AAV2IKP2</accession>
<evidence type="ECO:0000256" key="4">
    <source>
        <dbReference type="ARBA" id="ARBA00023157"/>
    </source>
</evidence>
<proteinExistence type="inferred from homology"/>
<evidence type="ECO:0000313" key="7">
    <source>
        <dbReference type="Proteomes" id="UP001497497"/>
    </source>
</evidence>
<comment type="subcellular location">
    <subcellularLocation>
        <location evidence="1">Secreted</location>
    </subcellularLocation>
</comment>
<feature type="signal peptide" evidence="5">
    <location>
        <begin position="1"/>
        <end position="25"/>
    </location>
</feature>
<sequence length="188" mass="21686">MLCSIATHLALILTLLVTVVRPADSWMTTYQSNFQLACPAGQTVRRLESFFGVGQYDRVWNMSCSILPNWVDLSSCEWSGAQNNYNEVLIFQCPSDYIVTGIASTYDRSKLDRIWSFQCCNPQDYVTHECMYTSFINTYGDVMNYRVPNDHVLRGVESIYDQNRRDRLYKFDICKLAPVDFNNHVIVG</sequence>
<evidence type="ECO:0000256" key="3">
    <source>
        <dbReference type="ARBA" id="ARBA00022525"/>
    </source>
</evidence>
<dbReference type="Proteomes" id="UP001497497">
    <property type="component" value="Unassembled WGS sequence"/>
</dbReference>